<protein>
    <submittedName>
        <fullName evidence="9">Biphenyl 2,3-dioxygenase</fullName>
    </submittedName>
</protein>
<dbReference type="STRING" id="1765722.AT728_20355"/>
<comment type="cofactor">
    <cofactor evidence="1">
        <name>Fe cation</name>
        <dbReference type="ChEBI" id="CHEBI:24875"/>
    </cofactor>
</comment>
<keyword evidence="10" id="KW-1185">Reference proteome</keyword>
<evidence type="ECO:0000256" key="5">
    <source>
        <dbReference type="ARBA" id="ARBA00023004"/>
    </source>
</evidence>
<dbReference type="GO" id="GO:0005506">
    <property type="term" value="F:iron ion binding"/>
    <property type="evidence" value="ECO:0007669"/>
    <property type="project" value="InterPro"/>
</dbReference>
<name>A0A0W7X5M7_9ACTN</name>
<dbReference type="PANTHER" id="PTHR43756">
    <property type="entry name" value="CHOLINE MONOOXYGENASE, CHLOROPLASTIC"/>
    <property type="match status" value="1"/>
</dbReference>
<dbReference type="AlphaFoldDB" id="A0A0W7X5M7"/>
<keyword evidence="5" id="KW-0408">Iron</keyword>
<dbReference type="InterPro" id="IPR017941">
    <property type="entry name" value="Rieske_2Fe-2S"/>
</dbReference>
<dbReference type="RefSeq" id="WP_058847780.1">
    <property type="nucleotide sequence ID" value="NZ_LOCL01000032.1"/>
</dbReference>
<dbReference type="SUPFAM" id="SSF50022">
    <property type="entry name" value="ISP domain"/>
    <property type="match status" value="1"/>
</dbReference>
<sequence length="456" mass="49722">MLHDGIPPLRDGLSHLRDGLSPLREGLPPSHGGSPPARDDLPPSDGGFASSRDDLPPSRDGLAPLLGELTRLAALPLELGETLPARAYTSEDFHRLEMDRVFGSDWVCVGHVDQVARPGDYLRTDVLGTPLVITRDEDGGLHALSRVCRHRFMDVLPPETTPDQGSLKRLTCPYHTWTYRLNGEFAGRLAGAPLMNKVEFDRTACRLPQHRLEVWQGLLMVSADPDAPPLGPQLADLDATLAPYGIADLVVAYTERWDGVPANWKVAFENGSENYHHMGSHADTLERILPGKDTVVDECEGRGFSMYTPFVPDMEPPRGPDGADLAGTLIPGLGMRQLSGMTVAGVFPNMVLALLPDSVTFVRWVPTGPVTHDALVTVLVPAEARRKPDFDGYVAASKEQFEVIQTEDLVAIRGVQRGLATDPAPSGGRFSHLERPLWQFQRYLAERLTGEAGVAP</sequence>
<dbReference type="Pfam" id="PF00355">
    <property type="entry name" value="Rieske"/>
    <property type="match status" value="1"/>
</dbReference>
<evidence type="ECO:0000256" key="4">
    <source>
        <dbReference type="ARBA" id="ARBA00023002"/>
    </source>
</evidence>
<dbReference type="GO" id="GO:0004497">
    <property type="term" value="F:monooxygenase activity"/>
    <property type="evidence" value="ECO:0007669"/>
    <property type="project" value="UniProtKB-ARBA"/>
</dbReference>
<keyword evidence="9" id="KW-0223">Dioxygenase</keyword>
<dbReference type="InterPro" id="IPR001663">
    <property type="entry name" value="Rng_hydr_dOase-A"/>
</dbReference>
<dbReference type="PANTHER" id="PTHR43756:SF5">
    <property type="entry name" value="CHOLINE MONOOXYGENASE, CHLOROPLASTIC"/>
    <property type="match status" value="1"/>
</dbReference>
<evidence type="ECO:0000259" key="8">
    <source>
        <dbReference type="PROSITE" id="PS51296"/>
    </source>
</evidence>
<dbReference type="Gene3D" id="3.90.380.10">
    <property type="entry name" value="Naphthalene 1,2-dioxygenase Alpha Subunit, Chain A, domain 1"/>
    <property type="match status" value="1"/>
</dbReference>
<dbReference type="CDD" id="cd03469">
    <property type="entry name" value="Rieske_RO_Alpha_N"/>
    <property type="match status" value="1"/>
</dbReference>
<dbReference type="PRINTS" id="PR00090">
    <property type="entry name" value="RNGDIOXGNASE"/>
</dbReference>
<keyword evidence="2" id="KW-0001">2Fe-2S</keyword>
<proteinExistence type="predicted"/>
<dbReference type="GO" id="GO:0051537">
    <property type="term" value="F:2 iron, 2 sulfur cluster binding"/>
    <property type="evidence" value="ECO:0007669"/>
    <property type="project" value="UniProtKB-KW"/>
</dbReference>
<dbReference type="GO" id="GO:0051213">
    <property type="term" value="F:dioxygenase activity"/>
    <property type="evidence" value="ECO:0007669"/>
    <property type="project" value="UniProtKB-KW"/>
</dbReference>
<evidence type="ECO:0000313" key="9">
    <source>
        <dbReference type="EMBL" id="KUF18002.1"/>
    </source>
</evidence>
<dbReference type="Gene3D" id="2.102.10.10">
    <property type="entry name" value="Rieske [2Fe-2S] iron-sulphur domain"/>
    <property type="match status" value="1"/>
</dbReference>
<dbReference type="GO" id="GO:0016705">
    <property type="term" value="F:oxidoreductase activity, acting on paired donors, with incorporation or reduction of molecular oxygen"/>
    <property type="evidence" value="ECO:0007669"/>
    <property type="project" value="UniProtKB-ARBA"/>
</dbReference>
<organism evidence="9 10">
    <name type="scientific">Streptomyces silvensis</name>
    <dbReference type="NCBI Taxonomy" id="1765722"/>
    <lineage>
        <taxon>Bacteria</taxon>
        <taxon>Bacillati</taxon>
        <taxon>Actinomycetota</taxon>
        <taxon>Actinomycetes</taxon>
        <taxon>Kitasatosporales</taxon>
        <taxon>Streptomycetaceae</taxon>
        <taxon>Streptomyces</taxon>
    </lineage>
</organism>
<evidence type="ECO:0000313" key="10">
    <source>
        <dbReference type="Proteomes" id="UP000054804"/>
    </source>
</evidence>
<gene>
    <name evidence="9" type="ORF">AT728_20355</name>
</gene>
<dbReference type="InterPro" id="IPR015879">
    <property type="entry name" value="Ring_hydroxy_dOase_asu_C_dom"/>
</dbReference>
<evidence type="ECO:0000256" key="7">
    <source>
        <dbReference type="SAM" id="MobiDB-lite"/>
    </source>
</evidence>
<keyword evidence="4" id="KW-0560">Oxidoreductase</keyword>
<evidence type="ECO:0000256" key="2">
    <source>
        <dbReference type="ARBA" id="ARBA00022714"/>
    </source>
</evidence>
<feature type="domain" description="Rieske" evidence="8">
    <location>
        <begin position="106"/>
        <end position="221"/>
    </location>
</feature>
<accession>A0A0W7X5M7</accession>
<reference evidence="9 10" key="1">
    <citation type="submission" date="2015-12" db="EMBL/GenBank/DDBJ databases">
        <title>Draft genome sequence of Streptomyces silvensis ATCC 53525, a producer of novel hormone antagonists.</title>
        <authorList>
            <person name="Johnston C.W."/>
            <person name="Li Y."/>
            <person name="Magarvey N.A."/>
        </authorList>
    </citation>
    <scope>NUCLEOTIDE SEQUENCE [LARGE SCALE GENOMIC DNA]</scope>
    <source>
        <strain evidence="9 10">ATCC 53525</strain>
    </source>
</reference>
<feature type="region of interest" description="Disordered" evidence="7">
    <location>
        <begin position="1"/>
        <end position="61"/>
    </location>
</feature>
<keyword evidence="6" id="KW-0411">Iron-sulfur</keyword>
<dbReference type="SUPFAM" id="SSF55961">
    <property type="entry name" value="Bet v1-like"/>
    <property type="match status" value="1"/>
</dbReference>
<dbReference type="Pfam" id="PF00848">
    <property type="entry name" value="Ring_hydroxyl_A"/>
    <property type="match status" value="1"/>
</dbReference>
<dbReference type="PROSITE" id="PS51296">
    <property type="entry name" value="RIESKE"/>
    <property type="match status" value="1"/>
</dbReference>
<evidence type="ECO:0000256" key="6">
    <source>
        <dbReference type="ARBA" id="ARBA00023014"/>
    </source>
</evidence>
<dbReference type="InterPro" id="IPR036922">
    <property type="entry name" value="Rieske_2Fe-2S_sf"/>
</dbReference>
<comment type="caution">
    <text evidence="9">The sequence shown here is derived from an EMBL/GenBank/DDBJ whole genome shotgun (WGS) entry which is preliminary data.</text>
</comment>
<keyword evidence="3" id="KW-0479">Metal-binding</keyword>
<evidence type="ECO:0000256" key="3">
    <source>
        <dbReference type="ARBA" id="ARBA00022723"/>
    </source>
</evidence>
<evidence type="ECO:0000256" key="1">
    <source>
        <dbReference type="ARBA" id="ARBA00001962"/>
    </source>
</evidence>
<dbReference type="EMBL" id="LOCL01000032">
    <property type="protein sequence ID" value="KUF18002.1"/>
    <property type="molecule type" value="Genomic_DNA"/>
</dbReference>
<dbReference type="Proteomes" id="UP000054804">
    <property type="component" value="Unassembled WGS sequence"/>
</dbReference>
<dbReference type="OrthoDB" id="5243643at2"/>